<dbReference type="Proteomes" id="UP000278627">
    <property type="component" value="Unassembled WGS sequence"/>
</dbReference>
<evidence type="ECO:0000313" key="2">
    <source>
        <dbReference type="Proteomes" id="UP000278627"/>
    </source>
</evidence>
<evidence type="ECO:0000313" key="1">
    <source>
        <dbReference type="EMBL" id="VDN86039.1"/>
    </source>
</evidence>
<dbReference type="Gene3D" id="2.70.170.10">
    <property type="entry name" value="Neurotransmitter-gated ion-channel ligand-binding domain"/>
    <property type="match status" value="1"/>
</dbReference>
<accession>A0A0N4T9K2</accession>
<reference evidence="3" key="1">
    <citation type="submission" date="2017-02" db="UniProtKB">
        <authorList>
            <consortium name="WormBaseParasite"/>
        </authorList>
    </citation>
    <scope>IDENTIFICATION</scope>
</reference>
<dbReference type="InterPro" id="IPR036734">
    <property type="entry name" value="Neur_chan_lig-bd_sf"/>
</dbReference>
<reference evidence="1 2" key="2">
    <citation type="submission" date="2018-11" db="EMBL/GenBank/DDBJ databases">
        <authorList>
            <consortium name="Pathogen Informatics"/>
        </authorList>
    </citation>
    <scope>NUCLEOTIDE SEQUENCE [LARGE SCALE GENOMIC DNA]</scope>
</reference>
<dbReference type="GO" id="GO:0016020">
    <property type="term" value="C:membrane"/>
    <property type="evidence" value="ECO:0007669"/>
    <property type="project" value="InterPro"/>
</dbReference>
<dbReference type="WBParaSite" id="BPAG_0000488901-mRNA-1">
    <property type="protein sequence ID" value="BPAG_0000488901-mRNA-1"/>
    <property type="gene ID" value="BPAG_0000488901"/>
</dbReference>
<dbReference type="EMBL" id="UZAD01002807">
    <property type="protein sequence ID" value="VDN86039.1"/>
    <property type="molecule type" value="Genomic_DNA"/>
</dbReference>
<gene>
    <name evidence="1" type="ORF">BPAG_LOCUS4853</name>
</gene>
<protein>
    <submittedName>
        <fullName evidence="3">Neur_chan_LBD domain-containing protein</fullName>
    </submittedName>
</protein>
<proteinExistence type="predicted"/>
<keyword evidence="2" id="KW-1185">Reference proteome</keyword>
<name>A0A0N4T9K2_BRUPA</name>
<sequence>MGIIAIIVFCMTETVKNGNGIDTPTTVNLDNSQKMIHSSSDDQLILEKLLKDYDQRVRPPPTNNSDNRWPNLSASVGPVIVKVNIMLRMLSKIDVVNMVGSFF</sequence>
<evidence type="ECO:0000313" key="3">
    <source>
        <dbReference type="WBParaSite" id="BPAG_0000488901-mRNA-1"/>
    </source>
</evidence>
<dbReference type="GO" id="GO:0005230">
    <property type="term" value="F:extracellular ligand-gated monoatomic ion channel activity"/>
    <property type="evidence" value="ECO:0007669"/>
    <property type="project" value="InterPro"/>
</dbReference>
<dbReference type="AlphaFoldDB" id="A0A0N4T9K2"/>
<dbReference type="STRING" id="6280.A0A0N4T9K2"/>
<organism evidence="3">
    <name type="scientific">Brugia pahangi</name>
    <name type="common">Filarial nematode worm</name>
    <dbReference type="NCBI Taxonomy" id="6280"/>
    <lineage>
        <taxon>Eukaryota</taxon>
        <taxon>Metazoa</taxon>
        <taxon>Ecdysozoa</taxon>
        <taxon>Nematoda</taxon>
        <taxon>Chromadorea</taxon>
        <taxon>Rhabditida</taxon>
        <taxon>Spirurina</taxon>
        <taxon>Spiruromorpha</taxon>
        <taxon>Filarioidea</taxon>
        <taxon>Onchocercidae</taxon>
        <taxon>Brugia</taxon>
    </lineage>
</organism>